<dbReference type="Pfam" id="PF16053">
    <property type="entry name" value="MRP-S34"/>
    <property type="match status" value="1"/>
</dbReference>
<evidence type="ECO:0000313" key="1">
    <source>
        <dbReference type="EMBL" id="KAK9887128.1"/>
    </source>
</evidence>
<dbReference type="AlphaFoldDB" id="A0AAW1V191"/>
<comment type="caution">
    <text evidence="1">The sequence shown here is derived from an EMBL/GenBank/DDBJ whole genome shotgun (WGS) entry which is preliminary data.</text>
</comment>
<proteinExistence type="predicted"/>
<dbReference type="GO" id="GO:0003735">
    <property type="term" value="F:structural constituent of ribosome"/>
    <property type="evidence" value="ECO:0007669"/>
    <property type="project" value="InterPro"/>
</dbReference>
<dbReference type="Proteomes" id="UP001431783">
    <property type="component" value="Unassembled WGS sequence"/>
</dbReference>
<dbReference type="EMBL" id="JARQZJ010000105">
    <property type="protein sequence ID" value="KAK9887128.1"/>
    <property type="molecule type" value="Genomic_DNA"/>
</dbReference>
<dbReference type="GO" id="GO:0005739">
    <property type="term" value="C:mitochondrion"/>
    <property type="evidence" value="ECO:0007669"/>
    <property type="project" value="InterPro"/>
</dbReference>
<gene>
    <name evidence="1" type="ORF">WA026_020575</name>
</gene>
<sequence length="205" mass="23708">MPYKYIGRTLDHKGKTLWEIIGNLKNCGIGRVIARNMFERYPEPTFMRILEVEAHPSPEKITMDDRRRVKVLVDYTFRAKRLPEPLIIDAISYKADYKLIPKDEEANYCKGNSIPMKLMPKMIELPPLLKELVIRDNIANNEPIDKDNEIEIAYKRGPFANFRPVKENEKPDVEVTLGVGEPITPSLYKGIDLKQSSNVRHNKSQ</sequence>
<name>A0AAW1V191_9CUCU</name>
<keyword evidence="2" id="KW-1185">Reference proteome</keyword>
<reference evidence="1 2" key="1">
    <citation type="submission" date="2023-03" db="EMBL/GenBank/DDBJ databases">
        <title>Genome insight into feeding habits of ladybird beetles.</title>
        <authorList>
            <person name="Li H.-S."/>
            <person name="Huang Y.-H."/>
            <person name="Pang H."/>
        </authorList>
    </citation>
    <scope>NUCLEOTIDE SEQUENCE [LARGE SCALE GENOMIC DNA]</scope>
    <source>
        <strain evidence="1">SYSU_2023b</strain>
        <tissue evidence="1">Whole body</tissue>
    </source>
</reference>
<dbReference type="PANTHER" id="PTHR28589:SF1">
    <property type="entry name" value="SMALL RIBOSOMAL SUBUNIT PROTEIN MS34"/>
    <property type="match status" value="1"/>
</dbReference>
<protein>
    <recommendedName>
        <fullName evidence="3">28S ribosomal protein S34, mitochondrial</fullName>
    </recommendedName>
</protein>
<accession>A0AAW1V191</accession>
<dbReference type="InterPro" id="IPR032053">
    <property type="entry name" value="Ribosomal_mS34"/>
</dbReference>
<evidence type="ECO:0008006" key="3">
    <source>
        <dbReference type="Google" id="ProtNLM"/>
    </source>
</evidence>
<organism evidence="1 2">
    <name type="scientific">Henosepilachna vigintioctopunctata</name>
    <dbReference type="NCBI Taxonomy" id="420089"/>
    <lineage>
        <taxon>Eukaryota</taxon>
        <taxon>Metazoa</taxon>
        <taxon>Ecdysozoa</taxon>
        <taxon>Arthropoda</taxon>
        <taxon>Hexapoda</taxon>
        <taxon>Insecta</taxon>
        <taxon>Pterygota</taxon>
        <taxon>Neoptera</taxon>
        <taxon>Endopterygota</taxon>
        <taxon>Coleoptera</taxon>
        <taxon>Polyphaga</taxon>
        <taxon>Cucujiformia</taxon>
        <taxon>Coccinelloidea</taxon>
        <taxon>Coccinellidae</taxon>
        <taxon>Epilachninae</taxon>
        <taxon>Epilachnini</taxon>
        <taxon>Henosepilachna</taxon>
    </lineage>
</organism>
<dbReference type="PANTHER" id="PTHR28589">
    <property type="entry name" value="28S RIBOSOMAL PROTEIN S34, MITOCHONDRIAL"/>
    <property type="match status" value="1"/>
</dbReference>
<evidence type="ECO:0000313" key="2">
    <source>
        <dbReference type="Proteomes" id="UP001431783"/>
    </source>
</evidence>